<comment type="function">
    <text evidence="1 6">Exhibits S-adenosyl-L-methionine-dependent methyltransferase activity.</text>
</comment>
<dbReference type="Proteomes" id="UP001521150">
    <property type="component" value="Unassembled WGS sequence"/>
</dbReference>
<dbReference type="EC" id="2.1.1.-" evidence="6"/>
<dbReference type="GO" id="GO:0032259">
    <property type="term" value="P:methylation"/>
    <property type="evidence" value="ECO:0007669"/>
    <property type="project" value="UniProtKB-KW"/>
</dbReference>
<dbReference type="InterPro" id="IPR011610">
    <property type="entry name" value="SAM_mthyl_Trfase_ML2640-like"/>
</dbReference>
<dbReference type="Pfam" id="PF04072">
    <property type="entry name" value="LCM"/>
    <property type="match status" value="1"/>
</dbReference>
<dbReference type="PANTHER" id="PTHR43619">
    <property type="entry name" value="S-ADENOSYL-L-METHIONINE-DEPENDENT METHYLTRANSFERASE YKTD-RELATED"/>
    <property type="match status" value="1"/>
</dbReference>
<comment type="caution">
    <text evidence="7">The sequence shown here is derived from an EMBL/GenBank/DDBJ whole genome shotgun (WGS) entry which is preliminary data.</text>
</comment>
<protein>
    <recommendedName>
        <fullName evidence="6">S-adenosyl-L-methionine-dependent methyltransferase</fullName>
        <ecNumber evidence="6">2.1.1.-</ecNumber>
    </recommendedName>
</protein>
<reference evidence="7 8" key="1">
    <citation type="submission" date="2021-12" db="EMBL/GenBank/DDBJ databases">
        <title>Genome sequence of Kibdelosporangium philippinense ATCC 49844.</title>
        <authorList>
            <person name="Fedorov E.A."/>
            <person name="Omeragic M."/>
            <person name="Shalygina K.F."/>
            <person name="Maclea K.S."/>
        </authorList>
    </citation>
    <scope>NUCLEOTIDE SEQUENCE [LARGE SCALE GENOMIC DNA]</scope>
    <source>
        <strain evidence="7 8">ATCC 49844</strain>
    </source>
</reference>
<evidence type="ECO:0000256" key="1">
    <source>
        <dbReference type="ARBA" id="ARBA00003907"/>
    </source>
</evidence>
<keyword evidence="8" id="KW-1185">Reference proteome</keyword>
<dbReference type="RefSeq" id="WP_233734366.1">
    <property type="nucleotide sequence ID" value="NZ_JAJVCN010000005.1"/>
</dbReference>
<dbReference type="EMBL" id="JAJVCN010000005">
    <property type="protein sequence ID" value="MCE7011618.1"/>
    <property type="molecule type" value="Genomic_DNA"/>
</dbReference>
<evidence type="ECO:0000256" key="2">
    <source>
        <dbReference type="ARBA" id="ARBA00008138"/>
    </source>
</evidence>
<keyword evidence="3 6" id="KW-0489">Methyltransferase</keyword>
<comment type="similarity">
    <text evidence="2 6">Belongs to the UPF0677 family.</text>
</comment>
<name>A0ABS8ZV95_9PSEU</name>
<gene>
    <name evidence="7" type="ORF">LWC34_53720</name>
</gene>
<dbReference type="InterPro" id="IPR029063">
    <property type="entry name" value="SAM-dependent_MTases_sf"/>
</dbReference>
<evidence type="ECO:0000256" key="5">
    <source>
        <dbReference type="ARBA" id="ARBA00022691"/>
    </source>
</evidence>
<organism evidence="7 8">
    <name type="scientific">Kibdelosporangium philippinense</name>
    <dbReference type="NCBI Taxonomy" id="211113"/>
    <lineage>
        <taxon>Bacteria</taxon>
        <taxon>Bacillati</taxon>
        <taxon>Actinomycetota</taxon>
        <taxon>Actinomycetes</taxon>
        <taxon>Pseudonocardiales</taxon>
        <taxon>Pseudonocardiaceae</taxon>
        <taxon>Kibdelosporangium</taxon>
    </lineage>
</organism>
<evidence type="ECO:0000256" key="3">
    <source>
        <dbReference type="ARBA" id="ARBA00022603"/>
    </source>
</evidence>
<sequence length="290" mass="31316">MGSHELPAGVGFTALVGAVSRAREADRSDPLFTDPLAERFVAATAGVDTVRLGPADPGQITPVWEGLYTFFGSRTPFFDENLMRFIDGGTRQIVLLGAGLDTRAYRLDLPPGTVVYEVDTPAVLDFKAAVLADDKPRCERVPVAIDLRDDWQGALLAAGFDPRERSVWLAEGLVMYLGAADAGKLVSGISSLSAAGSGLIIEVLRRLPVMADVPFVDEDERTLALVFIDNCRAGPGLPADWMTPLGWRVDRQVDFIEVLASQNRPVPLLMRRDPADPLCTVLAAGTKLRD</sequence>
<evidence type="ECO:0000256" key="4">
    <source>
        <dbReference type="ARBA" id="ARBA00022679"/>
    </source>
</evidence>
<dbReference type="Gene3D" id="3.40.50.150">
    <property type="entry name" value="Vaccinia Virus protein VP39"/>
    <property type="match status" value="1"/>
</dbReference>
<evidence type="ECO:0000256" key="6">
    <source>
        <dbReference type="RuleBase" id="RU362030"/>
    </source>
</evidence>
<evidence type="ECO:0000313" key="7">
    <source>
        <dbReference type="EMBL" id="MCE7011618.1"/>
    </source>
</evidence>
<keyword evidence="4 7" id="KW-0808">Transferase</keyword>
<accession>A0ABS8ZV95</accession>
<keyword evidence="5 6" id="KW-0949">S-adenosyl-L-methionine</keyword>
<dbReference type="PANTHER" id="PTHR43619:SF2">
    <property type="entry name" value="S-ADENOSYL-L-METHIONINE-DEPENDENT METHYLTRANSFERASES SUPERFAMILY PROTEIN"/>
    <property type="match status" value="1"/>
</dbReference>
<dbReference type="InterPro" id="IPR007213">
    <property type="entry name" value="Ppm1/Ppm2/Tcmp"/>
</dbReference>
<dbReference type="NCBIfam" id="TIGR00027">
    <property type="entry name" value="mthyl_TIGR00027"/>
    <property type="match status" value="1"/>
</dbReference>
<dbReference type="SUPFAM" id="SSF53335">
    <property type="entry name" value="S-adenosyl-L-methionine-dependent methyltransferases"/>
    <property type="match status" value="1"/>
</dbReference>
<evidence type="ECO:0000313" key="8">
    <source>
        <dbReference type="Proteomes" id="UP001521150"/>
    </source>
</evidence>
<dbReference type="GO" id="GO:0008168">
    <property type="term" value="F:methyltransferase activity"/>
    <property type="evidence" value="ECO:0007669"/>
    <property type="project" value="UniProtKB-KW"/>
</dbReference>
<proteinExistence type="inferred from homology"/>